<reference evidence="1 2" key="1">
    <citation type="journal article" date="2021" name="Environ. Microbiol.">
        <title>Genetic insights into the dark matter of the mammalian gut microbiota through targeted genome reconstruction.</title>
        <authorList>
            <person name="Lugli G.A."/>
            <person name="Alessandri G."/>
            <person name="Milani C."/>
            <person name="Viappiani A."/>
            <person name="Fontana F."/>
            <person name="Tarracchini C."/>
            <person name="Mancabelli L."/>
            <person name="Argentini C."/>
            <person name="Ruiz L."/>
            <person name="Margolles A."/>
            <person name="van Sinderen D."/>
            <person name="Turroni F."/>
            <person name="Ventura M."/>
        </authorList>
    </citation>
    <scope>NUCLEOTIDE SEQUENCE [LARGE SCALE GENOMIC DNA]</scope>
    <source>
        <strain evidence="1 2">LC6</strain>
    </source>
</reference>
<accession>A0ABS5UWA0</accession>
<dbReference type="Proteomes" id="UP000711736">
    <property type="component" value="Unassembled WGS sequence"/>
</dbReference>
<evidence type="ECO:0000313" key="1">
    <source>
        <dbReference type="EMBL" id="MBT1175380.1"/>
    </source>
</evidence>
<proteinExistence type="predicted"/>
<organism evidence="1 2">
    <name type="scientific">Bifidobacterium colobi</name>
    <dbReference type="NCBI Taxonomy" id="2809026"/>
    <lineage>
        <taxon>Bacteria</taxon>
        <taxon>Bacillati</taxon>
        <taxon>Actinomycetota</taxon>
        <taxon>Actinomycetes</taxon>
        <taxon>Bifidobacteriales</taxon>
        <taxon>Bifidobacteriaceae</taxon>
        <taxon>Bifidobacterium</taxon>
    </lineage>
</organism>
<name>A0ABS5UWA0_9BIFI</name>
<dbReference type="RefSeq" id="WP_214376589.1">
    <property type="nucleotide sequence ID" value="NZ_JAFEJU010000004.1"/>
</dbReference>
<dbReference type="EMBL" id="JAFEJU010000004">
    <property type="protein sequence ID" value="MBT1175380.1"/>
    <property type="molecule type" value="Genomic_DNA"/>
</dbReference>
<gene>
    <name evidence="1" type="ORF">JS530_07705</name>
</gene>
<evidence type="ECO:0000313" key="2">
    <source>
        <dbReference type="Proteomes" id="UP000711736"/>
    </source>
</evidence>
<sequence length="124" mass="13495">MSNDDIPQWRVMIPTDANASGRQSDNGNGAETLDELYHVVSFTAKQIDRTMITLHDIAMTSGPLWISYEETGAFNDAAVALSLVQSRIDKAYDSDEHDGLGLLAKTIMSYGLWCVVNGGIPSTD</sequence>
<comment type="caution">
    <text evidence="1">The sequence shown here is derived from an EMBL/GenBank/DDBJ whole genome shotgun (WGS) entry which is preliminary data.</text>
</comment>
<keyword evidence="2" id="KW-1185">Reference proteome</keyword>
<protein>
    <submittedName>
        <fullName evidence="1">Uncharacterized protein</fullName>
    </submittedName>
</protein>